<accession>A0A5C6B6F0</accession>
<reference evidence="1 2" key="1">
    <citation type="submission" date="2019-02" db="EMBL/GenBank/DDBJ databases">
        <title>Deep-cultivation of Planctomycetes and their phenomic and genomic characterization uncovers novel biology.</title>
        <authorList>
            <person name="Wiegand S."/>
            <person name="Jogler M."/>
            <person name="Boedeker C."/>
            <person name="Pinto D."/>
            <person name="Vollmers J."/>
            <person name="Rivas-Marin E."/>
            <person name="Kohn T."/>
            <person name="Peeters S.H."/>
            <person name="Heuer A."/>
            <person name="Rast P."/>
            <person name="Oberbeckmann S."/>
            <person name="Bunk B."/>
            <person name="Jeske O."/>
            <person name="Meyerdierks A."/>
            <person name="Storesund J.E."/>
            <person name="Kallscheuer N."/>
            <person name="Luecker S."/>
            <person name="Lage O.M."/>
            <person name="Pohl T."/>
            <person name="Merkel B.J."/>
            <person name="Hornburger P."/>
            <person name="Mueller R.-W."/>
            <person name="Bruemmer F."/>
            <person name="Labrenz M."/>
            <person name="Spormann A.M."/>
            <person name="Op Den Camp H."/>
            <person name="Overmann J."/>
            <person name="Amann R."/>
            <person name="Jetten M.S.M."/>
            <person name="Mascher T."/>
            <person name="Medema M.H."/>
            <person name="Devos D.P."/>
            <person name="Kaster A.-K."/>
            <person name="Ovreas L."/>
            <person name="Rohde M."/>
            <person name="Galperin M.Y."/>
            <person name="Jogler C."/>
        </authorList>
    </citation>
    <scope>NUCLEOTIDE SEQUENCE [LARGE SCALE GENOMIC DNA]</scope>
    <source>
        <strain evidence="1 2">CA54</strain>
    </source>
</reference>
<evidence type="ECO:0000313" key="1">
    <source>
        <dbReference type="EMBL" id="TWU07091.1"/>
    </source>
</evidence>
<sequence>MESSEVLTRLRDERADWVVTQTAVSCCEFLAKRATLPVVDMLRSLTEYLGHNVHCWLDPSSLRKIPLLFSFVARQNVYCSCYESCM</sequence>
<gene>
    <name evidence="1" type="ORF">CA54_54960</name>
</gene>
<dbReference type="AlphaFoldDB" id="A0A5C6B6F0"/>
<protein>
    <submittedName>
        <fullName evidence="1">Uncharacterized protein</fullName>
    </submittedName>
</protein>
<dbReference type="Proteomes" id="UP000320735">
    <property type="component" value="Unassembled WGS sequence"/>
</dbReference>
<dbReference type="EMBL" id="SJPP01000003">
    <property type="protein sequence ID" value="TWU07091.1"/>
    <property type="molecule type" value="Genomic_DNA"/>
</dbReference>
<organism evidence="1 2">
    <name type="scientific">Symmachiella macrocystis</name>
    <dbReference type="NCBI Taxonomy" id="2527985"/>
    <lineage>
        <taxon>Bacteria</taxon>
        <taxon>Pseudomonadati</taxon>
        <taxon>Planctomycetota</taxon>
        <taxon>Planctomycetia</taxon>
        <taxon>Planctomycetales</taxon>
        <taxon>Planctomycetaceae</taxon>
        <taxon>Symmachiella</taxon>
    </lineage>
</organism>
<evidence type="ECO:0000313" key="2">
    <source>
        <dbReference type="Proteomes" id="UP000320735"/>
    </source>
</evidence>
<keyword evidence="2" id="KW-1185">Reference proteome</keyword>
<name>A0A5C6B6F0_9PLAN</name>
<comment type="caution">
    <text evidence="1">The sequence shown here is derived from an EMBL/GenBank/DDBJ whole genome shotgun (WGS) entry which is preliminary data.</text>
</comment>
<proteinExistence type="predicted"/>